<evidence type="ECO:0000256" key="3">
    <source>
        <dbReference type="ARBA" id="ARBA00022806"/>
    </source>
</evidence>
<evidence type="ECO:0000256" key="1">
    <source>
        <dbReference type="ARBA" id="ARBA00022741"/>
    </source>
</evidence>
<keyword evidence="1" id="KW-0547">Nucleotide-binding</keyword>
<evidence type="ECO:0000256" key="2">
    <source>
        <dbReference type="ARBA" id="ARBA00022801"/>
    </source>
</evidence>
<dbReference type="AlphaFoldDB" id="A0A6D2GF47"/>
<dbReference type="SMART" id="SM00487">
    <property type="entry name" value="DEXDc"/>
    <property type="match status" value="1"/>
</dbReference>
<reference evidence="8 9" key="1">
    <citation type="submission" date="2018-12" db="EMBL/GenBank/DDBJ databases">
        <authorList>
            <consortium name="Pathogen Informatics"/>
        </authorList>
    </citation>
    <scope>NUCLEOTIDE SEQUENCE [LARGE SCALE GENOMIC DNA]</scope>
    <source>
        <strain evidence="8 9">NCTC5773</strain>
    </source>
</reference>
<evidence type="ECO:0000259" key="6">
    <source>
        <dbReference type="PROSITE" id="PS51192"/>
    </source>
</evidence>
<keyword evidence="2 8" id="KW-0378">Hydrolase</keyword>
<evidence type="ECO:0000313" key="8">
    <source>
        <dbReference type="EMBL" id="VEA08040.1"/>
    </source>
</evidence>
<evidence type="ECO:0000259" key="7">
    <source>
        <dbReference type="PROSITE" id="PS51195"/>
    </source>
</evidence>
<evidence type="ECO:0000256" key="4">
    <source>
        <dbReference type="ARBA" id="ARBA00022840"/>
    </source>
</evidence>
<dbReference type="InterPro" id="IPR014001">
    <property type="entry name" value="Helicase_ATP-bd"/>
</dbReference>
<dbReference type="InterPro" id="IPR011545">
    <property type="entry name" value="DEAD/DEAH_box_helicase_dom"/>
</dbReference>
<feature type="domain" description="Helicase ATP-binding" evidence="6">
    <location>
        <begin position="40"/>
        <end position="154"/>
    </location>
</feature>
<accession>A0A6D2GF47</accession>
<dbReference type="EC" id="3.6.4.13" evidence="8"/>
<dbReference type="GO" id="GO:0016787">
    <property type="term" value="F:hydrolase activity"/>
    <property type="evidence" value="ECO:0007669"/>
    <property type="project" value="UniProtKB-KW"/>
</dbReference>
<keyword evidence="4" id="KW-0067">ATP-binding</keyword>
<dbReference type="GO" id="GO:0003676">
    <property type="term" value="F:nucleic acid binding"/>
    <property type="evidence" value="ECO:0007669"/>
    <property type="project" value="InterPro"/>
</dbReference>
<dbReference type="GO" id="GO:0003724">
    <property type="term" value="F:RNA helicase activity"/>
    <property type="evidence" value="ECO:0007669"/>
    <property type="project" value="UniProtKB-EC"/>
</dbReference>
<dbReference type="GO" id="GO:0005829">
    <property type="term" value="C:cytosol"/>
    <property type="evidence" value="ECO:0007669"/>
    <property type="project" value="TreeGrafter"/>
</dbReference>
<dbReference type="InterPro" id="IPR027417">
    <property type="entry name" value="P-loop_NTPase"/>
</dbReference>
<dbReference type="PANTHER" id="PTHR47959:SF10">
    <property type="entry name" value="ATP-DEPENDENT RNA HELICASE RHLB"/>
    <property type="match status" value="1"/>
</dbReference>
<dbReference type="Gene3D" id="3.40.50.300">
    <property type="entry name" value="P-loop containing nucleotide triphosphate hydrolases"/>
    <property type="match status" value="1"/>
</dbReference>
<keyword evidence="3 8" id="KW-0347">Helicase</keyword>
<gene>
    <name evidence="8" type="primary">rhlB_1</name>
    <name evidence="8" type="ORF">NCTC5773_05084</name>
</gene>
<dbReference type="InterPro" id="IPR014014">
    <property type="entry name" value="RNA_helicase_DEAD_Q_motif"/>
</dbReference>
<protein>
    <submittedName>
        <fullName evidence="8">ATP-dependent RNA helicase</fullName>
        <ecNumber evidence="8">3.6.4.13</ecNumber>
    </submittedName>
</protein>
<dbReference type="PANTHER" id="PTHR47959">
    <property type="entry name" value="ATP-DEPENDENT RNA HELICASE RHLE-RELATED"/>
    <property type="match status" value="1"/>
</dbReference>
<dbReference type="PROSITE" id="PS51192">
    <property type="entry name" value="HELICASE_ATP_BIND_1"/>
    <property type="match status" value="1"/>
</dbReference>
<feature type="domain" description="DEAD-box RNA helicase Q" evidence="7">
    <location>
        <begin position="9"/>
        <end position="37"/>
    </location>
</feature>
<dbReference type="GO" id="GO:0005524">
    <property type="term" value="F:ATP binding"/>
    <property type="evidence" value="ECO:0007669"/>
    <property type="project" value="UniProtKB-KW"/>
</dbReference>
<evidence type="ECO:0000256" key="5">
    <source>
        <dbReference type="PROSITE-ProRule" id="PRU00552"/>
    </source>
</evidence>
<organism evidence="8 9">
    <name type="scientific">Salmonella enterica subsp. salamae</name>
    <dbReference type="NCBI Taxonomy" id="59202"/>
    <lineage>
        <taxon>Bacteria</taxon>
        <taxon>Pseudomonadati</taxon>
        <taxon>Pseudomonadota</taxon>
        <taxon>Gammaproteobacteria</taxon>
        <taxon>Enterobacterales</taxon>
        <taxon>Enterobacteriaceae</taxon>
        <taxon>Salmonella</taxon>
    </lineage>
</organism>
<dbReference type="InterPro" id="IPR050079">
    <property type="entry name" value="DEAD_box_RNA_helicase"/>
</dbReference>
<dbReference type="Pfam" id="PF00270">
    <property type="entry name" value="DEAD"/>
    <property type="match status" value="1"/>
</dbReference>
<dbReference type="PROSITE" id="PS51195">
    <property type="entry name" value="Q_MOTIF"/>
    <property type="match status" value="1"/>
</dbReference>
<evidence type="ECO:0000313" key="9">
    <source>
        <dbReference type="Proteomes" id="UP000267858"/>
    </source>
</evidence>
<dbReference type="InterPro" id="IPR044742">
    <property type="entry name" value="DEAD/DEAH_RhlB"/>
</dbReference>
<dbReference type="Proteomes" id="UP000267858">
    <property type="component" value="Chromosome"/>
</dbReference>
<dbReference type="EMBL" id="LR134141">
    <property type="protein sequence ID" value="VEA08040.1"/>
    <property type="molecule type" value="Genomic_DNA"/>
</dbReference>
<sequence length="154" mass="16692">MSKTHLTEQKFSDFALHPQMVEALEKKGFYNCTPIQALALPLTLAGRDVAGQAQTGTGKTMAFLTSTFHYLLSHPAIDDRKVNQPRALIMAPTRELAVQIHADAEPLAQATGLKLGLAYGGDGYDKQLKVLESGVDILIGTTGRLIDYAKTKSH</sequence>
<name>A0A6D2GF47_SALER</name>
<proteinExistence type="predicted"/>
<dbReference type="SUPFAM" id="SSF52540">
    <property type="entry name" value="P-loop containing nucleoside triphosphate hydrolases"/>
    <property type="match status" value="1"/>
</dbReference>
<dbReference type="CDD" id="cd00268">
    <property type="entry name" value="DEADc"/>
    <property type="match status" value="1"/>
</dbReference>
<feature type="short sequence motif" description="Q motif" evidence="5">
    <location>
        <begin position="9"/>
        <end position="37"/>
    </location>
</feature>